<dbReference type="InterPro" id="IPR051450">
    <property type="entry name" value="Gfo/Idh/MocA_Oxidoreductases"/>
</dbReference>
<dbReference type="EMBL" id="JAJTJA010000016">
    <property type="protein sequence ID" value="KAH8689178.1"/>
    <property type="molecule type" value="Genomic_DNA"/>
</dbReference>
<gene>
    <name evidence="2" type="ORF">BGW36DRAFT_391942</name>
</gene>
<sequence>MDISKAKFSFQGETHDGKQPPIKIAFLGTRHPHVMYRFAVLDKIGGFEFSGFYEEEDEIATGIAKRLPRLPRFNSAEELLNTNPDVVMIHSLDPDVPRWARFSIDHPAPFKGLFLEKPGAADPVDFYKLAEEIETKRPGLAVELGYEMHYSEALDFARKVIREGVLGDITTARFHGGCPSGAGMDLWQSIPEDLGGIMQTEGCHTLENVIDMFGAPERVVSSIRKLPERPPHPVVGWIPDLFTGTVSTGKFGVGTLLYEDVCSGIMEYPDKTIVLDMTAWEPTEWCNEWAIDVYGTNGSLHAVPDYPVATLYLREARGSFAAGETKLSTELPHGTSNVPSCYRRQFKSLFTRVRGEQPEDGCCDLQTNVQILKVIDAFYKSASSKQWIDV</sequence>
<dbReference type="Proteomes" id="UP001201262">
    <property type="component" value="Unassembled WGS sequence"/>
</dbReference>
<dbReference type="Gene3D" id="3.40.50.720">
    <property type="entry name" value="NAD(P)-binding Rossmann-like Domain"/>
    <property type="match status" value="1"/>
</dbReference>
<feature type="domain" description="Gfo/Idh/MocA-like oxidoreductase C-terminal" evidence="1">
    <location>
        <begin position="158"/>
        <end position="390"/>
    </location>
</feature>
<protein>
    <submittedName>
        <fullName evidence="2">Oxidoreductase</fullName>
    </submittedName>
</protein>
<dbReference type="PANTHER" id="PTHR43377">
    <property type="entry name" value="BILIVERDIN REDUCTASE A"/>
    <property type="match status" value="1"/>
</dbReference>
<keyword evidence="3" id="KW-1185">Reference proteome</keyword>
<dbReference type="Gene3D" id="3.30.360.10">
    <property type="entry name" value="Dihydrodipicolinate Reductase, domain 2"/>
    <property type="match status" value="1"/>
</dbReference>
<reference evidence="2" key="1">
    <citation type="submission" date="2021-12" db="EMBL/GenBank/DDBJ databases">
        <title>Convergent genome expansion in fungi linked to evolution of root-endophyte symbiosis.</title>
        <authorList>
            <consortium name="DOE Joint Genome Institute"/>
            <person name="Ke Y.-H."/>
            <person name="Bonito G."/>
            <person name="Liao H.-L."/>
            <person name="Looney B."/>
            <person name="Rojas-Flechas A."/>
            <person name="Nash J."/>
            <person name="Hameed K."/>
            <person name="Schadt C."/>
            <person name="Martin F."/>
            <person name="Crous P.W."/>
            <person name="Miettinen O."/>
            <person name="Magnuson J.K."/>
            <person name="Labbe J."/>
            <person name="Jacobson D."/>
            <person name="Doktycz M.J."/>
            <person name="Veneault-Fourrey C."/>
            <person name="Kuo A."/>
            <person name="Mondo S."/>
            <person name="Calhoun S."/>
            <person name="Riley R."/>
            <person name="Ohm R."/>
            <person name="LaButti K."/>
            <person name="Andreopoulos B."/>
            <person name="Pangilinan J."/>
            <person name="Nolan M."/>
            <person name="Tritt A."/>
            <person name="Clum A."/>
            <person name="Lipzen A."/>
            <person name="Daum C."/>
            <person name="Barry K."/>
            <person name="Grigoriev I.V."/>
            <person name="Vilgalys R."/>
        </authorList>
    </citation>
    <scope>NUCLEOTIDE SEQUENCE</scope>
    <source>
        <strain evidence="2">PMI_201</strain>
    </source>
</reference>
<dbReference type="AlphaFoldDB" id="A0AAD4PUD3"/>
<name>A0AAD4PUD3_9EURO</name>
<comment type="caution">
    <text evidence="2">The sequence shown here is derived from an EMBL/GenBank/DDBJ whole genome shotgun (WGS) entry which is preliminary data.</text>
</comment>
<dbReference type="SUPFAM" id="SSF55347">
    <property type="entry name" value="Glyceraldehyde-3-phosphate dehydrogenase-like, C-terminal domain"/>
    <property type="match status" value="1"/>
</dbReference>
<evidence type="ECO:0000259" key="1">
    <source>
        <dbReference type="Pfam" id="PF02894"/>
    </source>
</evidence>
<evidence type="ECO:0000313" key="3">
    <source>
        <dbReference type="Proteomes" id="UP001201262"/>
    </source>
</evidence>
<dbReference type="SUPFAM" id="SSF51735">
    <property type="entry name" value="NAD(P)-binding Rossmann-fold domains"/>
    <property type="match status" value="1"/>
</dbReference>
<accession>A0AAD4PUD3</accession>
<dbReference type="PANTHER" id="PTHR43377:SF1">
    <property type="entry name" value="BILIVERDIN REDUCTASE A"/>
    <property type="match status" value="1"/>
</dbReference>
<organism evidence="2 3">
    <name type="scientific">Talaromyces proteolyticus</name>
    <dbReference type="NCBI Taxonomy" id="1131652"/>
    <lineage>
        <taxon>Eukaryota</taxon>
        <taxon>Fungi</taxon>
        <taxon>Dikarya</taxon>
        <taxon>Ascomycota</taxon>
        <taxon>Pezizomycotina</taxon>
        <taxon>Eurotiomycetes</taxon>
        <taxon>Eurotiomycetidae</taxon>
        <taxon>Eurotiales</taxon>
        <taxon>Trichocomaceae</taxon>
        <taxon>Talaromyces</taxon>
        <taxon>Talaromyces sect. Bacilispori</taxon>
    </lineage>
</organism>
<dbReference type="RefSeq" id="XP_046065604.1">
    <property type="nucleotide sequence ID" value="XM_046217637.1"/>
</dbReference>
<dbReference type="InterPro" id="IPR004104">
    <property type="entry name" value="Gfo/Idh/MocA-like_OxRdtase_C"/>
</dbReference>
<proteinExistence type="predicted"/>
<dbReference type="InterPro" id="IPR036291">
    <property type="entry name" value="NAD(P)-bd_dom_sf"/>
</dbReference>
<evidence type="ECO:0000313" key="2">
    <source>
        <dbReference type="EMBL" id="KAH8689178.1"/>
    </source>
</evidence>
<dbReference type="GeneID" id="70247924"/>
<dbReference type="Pfam" id="PF02894">
    <property type="entry name" value="GFO_IDH_MocA_C"/>
    <property type="match status" value="1"/>
</dbReference>